<accession>A0A9Q3WMT2</accession>
<dbReference type="PANTHER" id="PTHR43537">
    <property type="entry name" value="TRANSCRIPTIONAL REGULATOR, GNTR FAMILY"/>
    <property type="match status" value="1"/>
</dbReference>
<dbReference type="InterPro" id="IPR011711">
    <property type="entry name" value="GntR_C"/>
</dbReference>
<sequence>MAFKSLSQPRLRLADQVYEQIMAAIRAGDISAQDRIVQEKLAEQFEISRTPVREALFRMEQEGILEVAGHGGFRIRQLDLAEIRELYGSRCAIEAYAARLLASNGSKAIYDSLRETISKAEDLRNDSVEAYFMANYQIHRAIVEASENRYLLEFSENIWNRGSSFTVFSTIRSVDLAKSLGGHMALIDAIETKDGSIAAAAMIDHINEGLELQIASGQWE</sequence>
<evidence type="ECO:0000256" key="1">
    <source>
        <dbReference type="ARBA" id="ARBA00023015"/>
    </source>
</evidence>
<keyword evidence="3" id="KW-0804">Transcription</keyword>
<evidence type="ECO:0000313" key="5">
    <source>
        <dbReference type="EMBL" id="MCE8538242.1"/>
    </source>
</evidence>
<dbReference type="AlphaFoldDB" id="A0A9Q3WMT2"/>
<dbReference type="PRINTS" id="PR00035">
    <property type="entry name" value="HTHGNTR"/>
</dbReference>
<dbReference type="RefSeq" id="WP_234143753.1">
    <property type="nucleotide sequence ID" value="NZ_JAGQAF010000007.1"/>
</dbReference>
<proteinExistence type="predicted"/>
<reference evidence="5" key="1">
    <citation type="journal article" date="2021" name="Environ. Microbiol.">
        <title>Cryptic niche differentiation of novel sediment ecotypes of Rugeria pomeroyi correlates with nitrate respiration.</title>
        <authorList>
            <person name="Lin X."/>
            <person name="McNichol J."/>
            <person name="Chu X."/>
            <person name="Qian Y."/>
            <person name="Luo H."/>
        </authorList>
    </citation>
    <scope>NUCLEOTIDE SEQUENCE</scope>
    <source>
        <strain evidence="5">SZCCDBB064</strain>
    </source>
</reference>
<dbReference type="InterPro" id="IPR036388">
    <property type="entry name" value="WH-like_DNA-bd_sf"/>
</dbReference>
<dbReference type="Pfam" id="PF00392">
    <property type="entry name" value="GntR"/>
    <property type="match status" value="1"/>
</dbReference>
<dbReference type="SMART" id="SM00895">
    <property type="entry name" value="FCD"/>
    <property type="match status" value="1"/>
</dbReference>
<comment type="caution">
    <text evidence="5">The sequence shown here is derived from an EMBL/GenBank/DDBJ whole genome shotgun (WGS) entry which is preliminary data.</text>
</comment>
<name>A0A9Q3WMT2_9RHOB</name>
<dbReference type="InterPro" id="IPR036390">
    <property type="entry name" value="WH_DNA-bd_sf"/>
</dbReference>
<dbReference type="Gene3D" id="1.10.10.10">
    <property type="entry name" value="Winged helix-like DNA-binding domain superfamily/Winged helix DNA-binding domain"/>
    <property type="match status" value="1"/>
</dbReference>
<dbReference type="Proteomes" id="UP000813672">
    <property type="component" value="Unassembled WGS sequence"/>
</dbReference>
<dbReference type="CDD" id="cd07377">
    <property type="entry name" value="WHTH_GntR"/>
    <property type="match status" value="1"/>
</dbReference>
<dbReference type="Pfam" id="PF07729">
    <property type="entry name" value="FCD"/>
    <property type="match status" value="1"/>
</dbReference>
<dbReference type="SMART" id="SM00345">
    <property type="entry name" value="HTH_GNTR"/>
    <property type="match status" value="1"/>
</dbReference>
<dbReference type="PANTHER" id="PTHR43537:SF49">
    <property type="entry name" value="TRANSCRIPTIONAL REGULATORY PROTEIN"/>
    <property type="match status" value="1"/>
</dbReference>
<evidence type="ECO:0000256" key="2">
    <source>
        <dbReference type="ARBA" id="ARBA00023125"/>
    </source>
</evidence>
<dbReference type="SUPFAM" id="SSF48008">
    <property type="entry name" value="GntR ligand-binding domain-like"/>
    <property type="match status" value="1"/>
</dbReference>
<evidence type="ECO:0000313" key="6">
    <source>
        <dbReference type="Proteomes" id="UP000813672"/>
    </source>
</evidence>
<keyword evidence="2" id="KW-0238">DNA-binding</keyword>
<dbReference type="PROSITE" id="PS50949">
    <property type="entry name" value="HTH_GNTR"/>
    <property type="match status" value="1"/>
</dbReference>
<dbReference type="GO" id="GO:0003700">
    <property type="term" value="F:DNA-binding transcription factor activity"/>
    <property type="evidence" value="ECO:0007669"/>
    <property type="project" value="InterPro"/>
</dbReference>
<evidence type="ECO:0000259" key="4">
    <source>
        <dbReference type="PROSITE" id="PS50949"/>
    </source>
</evidence>
<keyword evidence="1" id="KW-0805">Transcription regulation</keyword>
<evidence type="ECO:0000256" key="3">
    <source>
        <dbReference type="ARBA" id="ARBA00023163"/>
    </source>
</evidence>
<gene>
    <name evidence="5" type="ORF">KBY27_12340</name>
</gene>
<dbReference type="InterPro" id="IPR008920">
    <property type="entry name" value="TF_FadR/GntR_C"/>
</dbReference>
<organism evidence="5 6">
    <name type="scientific">Ruegeria pomeroyi</name>
    <dbReference type="NCBI Taxonomy" id="89184"/>
    <lineage>
        <taxon>Bacteria</taxon>
        <taxon>Pseudomonadati</taxon>
        <taxon>Pseudomonadota</taxon>
        <taxon>Alphaproteobacteria</taxon>
        <taxon>Rhodobacterales</taxon>
        <taxon>Roseobacteraceae</taxon>
        <taxon>Ruegeria</taxon>
    </lineage>
</organism>
<feature type="domain" description="HTH gntR-type" evidence="4">
    <location>
        <begin position="11"/>
        <end position="78"/>
    </location>
</feature>
<dbReference type="InterPro" id="IPR000524">
    <property type="entry name" value="Tscrpt_reg_HTH_GntR"/>
</dbReference>
<dbReference type="Gene3D" id="1.20.120.530">
    <property type="entry name" value="GntR ligand-binding domain-like"/>
    <property type="match status" value="1"/>
</dbReference>
<protein>
    <submittedName>
        <fullName evidence="5">GntR family transcriptional regulator</fullName>
    </submittedName>
</protein>
<dbReference type="EMBL" id="JAGQAF010000007">
    <property type="protein sequence ID" value="MCE8538242.1"/>
    <property type="molecule type" value="Genomic_DNA"/>
</dbReference>
<dbReference type="SUPFAM" id="SSF46785">
    <property type="entry name" value="Winged helix' DNA-binding domain"/>
    <property type="match status" value="1"/>
</dbReference>
<dbReference type="GO" id="GO:0003677">
    <property type="term" value="F:DNA binding"/>
    <property type="evidence" value="ECO:0007669"/>
    <property type="project" value="UniProtKB-KW"/>
</dbReference>